<keyword evidence="8 10" id="KW-1133">Transmembrane helix</keyword>
<reference evidence="12 13" key="1">
    <citation type="submission" date="2019-09" db="EMBL/GenBank/DDBJ databases">
        <title>The Halomonas whole genome shotgun (WGS).</title>
        <authorList>
            <person name="Xie Z."/>
        </authorList>
    </citation>
    <scope>NUCLEOTIDE SEQUENCE [LARGE SCALE GENOMIC DNA]</scope>
    <source>
        <strain evidence="12 13">NBT06E8</strain>
    </source>
</reference>
<dbReference type="SUPFAM" id="SSF47384">
    <property type="entry name" value="Homodimeric domain of signal transducing histidine kinase"/>
    <property type="match status" value="1"/>
</dbReference>
<feature type="domain" description="Histidine kinase" evidence="11">
    <location>
        <begin position="248"/>
        <end position="462"/>
    </location>
</feature>
<proteinExistence type="predicted"/>
<dbReference type="Pfam" id="PF02518">
    <property type="entry name" value="HATPase_c"/>
    <property type="match status" value="1"/>
</dbReference>
<evidence type="ECO:0000256" key="1">
    <source>
        <dbReference type="ARBA" id="ARBA00000085"/>
    </source>
</evidence>
<dbReference type="EC" id="2.7.13.3" evidence="3"/>
<evidence type="ECO:0000256" key="8">
    <source>
        <dbReference type="ARBA" id="ARBA00022989"/>
    </source>
</evidence>
<organism evidence="12 13">
    <name type="scientific">Vreelandella piezotolerans</name>
    <dbReference type="NCBI Taxonomy" id="2609667"/>
    <lineage>
        <taxon>Bacteria</taxon>
        <taxon>Pseudomonadati</taxon>
        <taxon>Pseudomonadota</taxon>
        <taxon>Gammaproteobacteria</taxon>
        <taxon>Oceanospirillales</taxon>
        <taxon>Halomonadaceae</taxon>
        <taxon>Vreelandella</taxon>
    </lineage>
</organism>
<evidence type="ECO:0000256" key="7">
    <source>
        <dbReference type="ARBA" id="ARBA00022777"/>
    </source>
</evidence>
<dbReference type="EMBL" id="VWRT01000005">
    <property type="protein sequence ID" value="KAE8438686.1"/>
    <property type="molecule type" value="Genomic_DNA"/>
</dbReference>
<evidence type="ECO:0000259" key="11">
    <source>
        <dbReference type="PROSITE" id="PS50109"/>
    </source>
</evidence>
<keyword evidence="6 10" id="KW-0812">Transmembrane</keyword>
<dbReference type="InterPro" id="IPR036097">
    <property type="entry name" value="HisK_dim/P_sf"/>
</dbReference>
<feature type="transmembrane region" description="Helical" evidence="10">
    <location>
        <begin position="12"/>
        <end position="32"/>
    </location>
</feature>
<dbReference type="SMART" id="SM00388">
    <property type="entry name" value="HisKA"/>
    <property type="match status" value="1"/>
</dbReference>
<dbReference type="SUPFAM" id="SSF55874">
    <property type="entry name" value="ATPase domain of HSP90 chaperone/DNA topoisomerase II/histidine kinase"/>
    <property type="match status" value="1"/>
</dbReference>
<dbReference type="InterPro" id="IPR050428">
    <property type="entry name" value="TCS_sensor_his_kinase"/>
</dbReference>
<keyword evidence="13" id="KW-1185">Reference proteome</keyword>
<comment type="catalytic activity">
    <reaction evidence="1">
        <text>ATP + protein L-histidine = ADP + protein N-phospho-L-histidine.</text>
        <dbReference type="EC" id="2.7.13.3"/>
    </reaction>
</comment>
<dbReference type="GO" id="GO:0016301">
    <property type="term" value="F:kinase activity"/>
    <property type="evidence" value="ECO:0007669"/>
    <property type="project" value="UniProtKB-KW"/>
</dbReference>
<evidence type="ECO:0000313" key="12">
    <source>
        <dbReference type="EMBL" id="KAE8438686.1"/>
    </source>
</evidence>
<keyword evidence="9 10" id="KW-0472">Membrane</keyword>
<comment type="subcellular location">
    <subcellularLocation>
        <location evidence="2">Membrane</location>
    </subcellularLocation>
</comment>
<keyword evidence="4" id="KW-0597">Phosphoprotein</keyword>
<evidence type="ECO:0000256" key="2">
    <source>
        <dbReference type="ARBA" id="ARBA00004370"/>
    </source>
</evidence>
<keyword evidence="5" id="KW-0808">Transferase</keyword>
<dbReference type="CDD" id="cd00075">
    <property type="entry name" value="HATPase"/>
    <property type="match status" value="1"/>
</dbReference>
<dbReference type="PANTHER" id="PTHR45436:SF1">
    <property type="entry name" value="SENSOR PROTEIN QSEC"/>
    <property type="match status" value="1"/>
</dbReference>
<dbReference type="Gene3D" id="3.30.565.10">
    <property type="entry name" value="Histidine kinase-like ATPase, C-terminal domain"/>
    <property type="match status" value="1"/>
</dbReference>
<evidence type="ECO:0000256" key="9">
    <source>
        <dbReference type="ARBA" id="ARBA00023136"/>
    </source>
</evidence>
<dbReference type="PROSITE" id="PS50109">
    <property type="entry name" value="HIS_KIN"/>
    <property type="match status" value="1"/>
</dbReference>
<dbReference type="RefSeq" id="WP_139525915.1">
    <property type="nucleotide sequence ID" value="NZ_CP048602.1"/>
</dbReference>
<evidence type="ECO:0000313" key="13">
    <source>
        <dbReference type="Proteomes" id="UP000466130"/>
    </source>
</evidence>
<dbReference type="Pfam" id="PF00512">
    <property type="entry name" value="HisKA"/>
    <property type="match status" value="1"/>
</dbReference>
<dbReference type="PANTHER" id="PTHR45436">
    <property type="entry name" value="SENSOR HISTIDINE KINASE YKOH"/>
    <property type="match status" value="1"/>
</dbReference>
<evidence type="ECO:0000256" key="4">
    <source>
        <dbReference type="ARBA" id="ARBA00022553"/>
    </source>
</evidence>
<dbReference type="InterPro" id="IPR003594">
    <property type="entry name" value="HATPase_dom"/>
</dbReference>
<dbReference type="Proteomes" id="UP000466130">
    <property type="component" value="Unassembled WGS sequence"/>
</dbReference>
<keyword evidence="7 12" id="KW-0418">Kinase</keyword>
<accession>A0ABQ6X9I9</accession>
<sequence length="469" mass="52326">MTQVVGSLKARLAIWLLVMVSGLGALLLMEAYGASQRAAERAFDSQLAAAALTVADAIQWEGRDPVVSIPLAALQILATAHQERVFYTVLDHDGRRISYNLDIVIPEADQAAAADAPIWRDTTQAGTRWRLHGREYDSAGWDIQDPVQIWVGHTTEGRRVLTHELFERAILRFVAMVLLAALLMLLAMRVALTPMRQLRHRLRQRQADDMRPLDMQVPEELREMVEALDTLFSRQRKSRDNLLRFTADASHQLKTPLAGLQSTSELALQSHAPDVWYQALVDVHEGAQRTSRLAGQLLSLARLRHMEEAEESQPLDLGALLRDSVLEWAQRDMAAQHDLGLAELPSEPMVVQGQAWALRELLGNLIDNALRYTPPGSEITLGLYANDDGLVLYIDDNGPGVDAEVRHRLRQPFERGGRQDTHGSGLGLAIVDNIAQRHAATLEIKERLPQGLRIEVHFQPSVQPLEELA</sequence>
<dbReference type="InterPro" id="IPR005467">
    <property type="entry name" value="His_kinase_dom"/>
</dbReference>
<evidence type="ECO:0000256" key="5">
    <source>
        <dbReference type="ARBA" id="ARBA00022679"/>
    </source>
</evidence>
<dbReference type="InterPro" id="IPR013727">
    <property type="entry name" value="2CSK_N"/>
</dbReference>
<dbReference type="Gene3D" id="1.10.287.130">
    <property type="match status" value="1"/>
</dbReference>
<dbReference type="CDD" id="cd00082">
    <property type="entry name" value="HisKA"/>
    <property type="match status" value="1"/>
</dbReference>
<gene>
    <name evidence="12" type="ORF">F1978_06960</name>
</gene>
<name>A0ABQ6X9I9_9GAMM</name>
<feature type="transmembrane region" description="Helical" evidence="10">
    <location>
        <begin position="169"/>
        <end position="192"/>
    </location>
</feature>
<dbReference type="Pfam" id="PF08521">
    <property type="entry name" value="2CSK_N"/>
    <property type="match status" value="1"/>
</dbReference>
<evidence type="ECO:0000256" key="3">
    <source>
        <dbReference type="ARBA" id="ARBA00012438"/>
    </source>
</evidence>
<evidence type="ECO:0000256" key="6">
    <source>
        <dbReference type="ARBA" id="ARBA00022692"/>
    </source>
</evidence>
<dbReference type="InterPro" id="IPR004358">
    <property type="entry name" value="Sig_transdc_His_kin-like_C"/>
</dbReference>
<dbReference type="PRINTS" id="PR00344">
    <property type="entry name" value="BCTRLSENSOR"/>
</dbReference>
<dbReference type="InterPro" id="IPR036890">
    <property type="entry name" value="HATPase_C_sf"/>
</dbReference>
<dbReference type="InterPro" id="IPR003661">
    <property type="entry name" value="HisK_dim/P_dom"/>
</dbReference>
<protein>
    <recommendedName>
        <fullName evidence="3">histidine kinase</fullName>
        <ecNumber evidence="3">2.7.13.3</ecNumber>
    </recommendedName>
</protein>
<comment type="caution">
    <text evidence="12">The sequence shown here is derived from an EMBL/GenBank/DDBJ whole genome shotgun (WGS) entry which is preliminary data.</text>
</comment>
<evidence type="ECO:0000256" key="10">
    <source>
        <dbReference type="SAM" id="Phobius"/>
    </source>
</evidence>
<dbReference type="SMART" id="SM00387">
    <property type="entry name" value="HATPase_c"/>
    <property type="match status" value="1"/>
</dbReference>